<gene>
    <name evidence="2" type="ORF">Shyd_96020</name>
</gene>
<keyword evidence="1" id="KW-1133">Transmembrane helix</keyword>
<proteinExistence type="predicted"/>
<keyword evidence="1" id="KW-0472">Membrane</keyword>
<dbReference type="Proteomes" id="UP001052739">
    <property type="component" value="Unassembled WGS sequence"/>
</dbReference>
<sequence length="91" mass="9564">MSREDRWVVISSAVCVAGWAALVWILVDEDLQGVQEAIGWWVIALVFLPGLVSGLAIAVFAGPGDGTPVSWADEEPPKLNARGLENCGCGG</sequence>
<keyword evidence="1" id="KW-0812">Transmembrane</keyword>
<evidence type="ECO:0000313" key="2">
    <source>
        <dbReference type="EMBL" id="GHI28231.1"/>
    </source>
</evidence>
<feature type="transmembrane region" description="Helical" evidence="1">
    <location>
        <begin position="7"/>
        <end position="26"/>
    </location>
</feature>
<protein>
    <recommendedName>
        <fullName evidence="4">Integral membrane protein</fullName>
    </recommendedName>
</protein>
<evidence type="ECO:0000256" key="1">
    <source>
        <dbReference type="SAM" id="Phobius"/>
    </source>
</evidence>
<feature type="transmembrane region" description="Helical" evidence="1">
    <location>
        <begin position="38"/>
        <end position="61"/>
    </location>
</feature>
<organism evidence="2 3">
    <name type="scientific">Streptomyces hydrogenans</name>
    <dbReference type="NCBI Taxonomy" id="1873719"/>
    <lineage>
        <taxon>Bacteria</taxon>
        <taxon>Bacillati</taxon>
        <taxon>Actinomycetota</taxon>
        <taxon>Actinomycetes</taxon>
        <taxon>Kitasatosporales</taxon>
        <taxon>Streptomycetaceae</taxon>
        <taxon>Streptomyces</taxon>
    </lineage>
</organism>
<accession>A0ABQ3PT75</accession>
<dbReference type="EMBL" id="BNDW01000120">
    <property type="protein sequence ID" value="GHI28231.1"/>
    <property type="molecule type" value="Genomic_DNA"/>
</dbReference>
<evidence type="ECO:0000313" key="3">
    <source>
        <dbReference type="Proteomes" id="UP001052739"/>
    </source>
</evidence>
<keyword evidence="3" id="KW-1185">Reference proteome</keyword>
<evidence type="ECO:0008006" key="4">
    <source>
        <dbReference type="Google" id="ProtNLM"/>
    </source>
</evidence>
<name>A0ABQ3PT75_9ACTN</name>
<comment type="caution">
    <text evidence="2">The sequence shown here is derived from an EMBL/GenBank/DDBJ whole genome shotgun (WGS) entry which is preliminary data.</text>
</comment>
<reference evidence="2" key="1">
    <citation type="submission" date="2024-05" db="EMBL/GenBank/DDBJ databases">
        <title>Whole genome shotgun sequence of Streptomyces hydrogenans NBRC 13475.</title>
        <authorList>
            <person name="Komaki H."/>
            <person name="Tamura T."/>
        </authorList>
    </citation>
    <scope>NUCLEOTIDE SEQUENCE</scope>
    <source>
        <strain evidence="2">NBRC 13475</strain>
    </source>
</reference>